<keyword evidence="5" id="KW-0560">Oxidoreductase</keyword>
<keyword evidence="9" id="KW-1208">Phospholipid metabolism</keyword>
<keyword evidence="11" id="KW-1185">Reference proteome</keyword>
<reference evidence="10" key="1">
    <citation type="submission" date="2020-08" db="EMBL/GenBank/DDBJ databases">
        <title>Genome public.</title>
        <authorList>
            <person name="Liu C."/>
            <person name="Sun Q."/>
        </authorList>
    </citation>
    <scope>NUCLEOTIDE SEQUENCE</scope>
    <source>
        <strain evidence="10">H8</strain>
    </source>
</reference>
<evidence type="ECO:0000256" key="8">
    <source>
        <dbReference type="ARBA" id="ARBA00023209"/>
    </source>
</evidence>
<keyword evidence="3" id="KW-0479">Metal-binding</keyword>
<evidence type="ECO:0000256" key="1">
    <source>
        <dbReference type="ARBA" id="ARBA00022490"/>
    </source>
</evidence>
<dbReference type="InterPro" id="IPR016205">
    <property type="entry name" value="Glycerol_DH"/>
</dbReference>
<evidence type="ECO:0000256" key="7">
    <source>
        <dbReference type="ARBA" id="ARBA00023098"/>
    </source>
</evidence>
<dbReference type="GO" id="GO:0016614">
    <property type="term" value="F:oxidoreductase activity, acting on CH-OH group of donors"/>
    <property type="evidence" value="ECO:0007669"/>
    <property type="project" value="InterPro"/>
</dbReference>
<name>A0A926DMJ9_9FIRM</name>
<gene>
    <name evidence="10" type="ORF">H8698_12240</name>
</gene>
<evidence type="ECO:0000256" key="2">
    <source>
        <dbReference type="ARBA" id="ARBA00022516"/>
    </source>
</evidence>
<keyword evidence="8" id="KW-0594">Phospholipid biosynthesis</keyword>
<dbReference type="Pfam" id="PF13685">
    <property type="entry name" value="Fe-ADH_2"/>
    <property type="match status" value="1"/>
</dbReference>
<dbReference type="PANTHER" id="PTHR43616:SF5">
    <property type="entry name" value="GLYCEROL DEHYDROGENASE 1"/>
    <property type="match status" value="1"/>
</dbReference>
<evidence type="ECO:0000256" key="6">
    <source>
        <dbReference type="ARBA" id="ARBA00023027"/>
    </source>
</evidence>
<comment type="caution">
    <text evidence="10">The sequence shown here is derived from an EMBL/GenBank/DDBJ whole genome shotgun (WGS) entry which is preliminary data.</text>
</comment>
<evidence type="ECO:0000256" key="4">
    <source>
        <dbReference type="ARBA" id="ARBA00022857"/>
    </source>
</evidence>
<dbReference type="GO" id="GO:0008654">
    <property type="term" value="P:phospholipid biosynthetic process"/>
    <property type="evidence" value="ECO:0007669"/>
    <property type="project" value="UniProtKB-KW"/>
</dbReference>
<sequence>MLEMECSCVQKKHTAPVKTVEVGEHAVEKIGEILSEYKSIFLVADENTFQAAGKRAEALLKEKGILSHTFLLEAGALPTDKNVGRVLIEAGWDEDIYDINHFSNNPDFILAVGSGSVNDICRMVSYRLGIEYGILGTAPSMDGFASVVAPLIVGNKKIVYTCSIARHIIIDLNIAAAAPKELLMAGVGDMIGKYIAILDWELSRMMTGEYYCEKVADMVIQATKTCIESSEKLFERDIHTIKNTVDGLILSGLGIAYTGSSRPASGTEHMIGQTWEVMDLEEGKTPNLHGIEVGEATFAAMVMYERLYRETQDETVKALIKKYLPLFYEVETLQKTLRLPFTVTDKKRYVEGVLRGRTFRERYTLLEYLHRFGKLEDYAEQSYDEVMKKYCLNK</sequence>
<evidence type="ECO:0000256" key="5">
    <source>
        <dbReference type="ARBA" id="ARBA00023002"/>
    </source>
</evidence>
<dbReference type="GO" id="GO:0046872">
    <property type="term" value="F:metal ion binding"/>
    <property type="evidence" value="ECO:0007669"/>
    <property type="project" value="UniProtKB-KW"/>
</dbReference>
<organism evidence="10 11">
    <name type="scientific">Congzhengia minquanensis</name>
    <dbReference type="NCBI Taxonomy" id="2763657"/>
    <lineage>
        <taxon>Bacteria</taxon>
        <taxon>Bacillati</taxon>
        <taxon>Bacillota</taxon>
        <taxon>Clostridia</taxon>
        <taxon>Eubacteriales</taxon>
        <taxon>Oscillospiraceae</taxon>
        <taxon>Congzhengia</taxon>
    </lineage>
</organism>
<keyword evidence="6" id="KW-0520">NAD</keyword>
<evidence type="ECO:0000256" key="9">
    <source>
        <dbReference type="ARBA" id="ARBA00023264"/>
    </source>
</evidence>
<dbReference type="Gene3D" id="1.20.1090.10">
    <property type="entry name" value="Dehydroquinate synthase-like - alpha domain"/>
    <property type="match status" value="1"/>
</dbReference>
<keyword evidence="4" id="KW-0521">NADP</keyword>
<evidence type="ECO:0000313" key="11">
    <source>
        <dbReference type="Proteomes" id="UP000611762"/>
    </source>
</evidence>
<keyword evidence="2" id="KW-0444">Lipid biosynthesis</keyword>
<dbReference type="InterPro" id="IPR032837">
    <property type="entry name" value="G1PDH"/>
</dbReference>
<dbReference type="AlphaFoldDB" id="A0A926DMJ9"/>
<dbReference type="PANTHER" id="PTHR43616">
    <property type="entry name" value="GLYCEROL DEHYDROGENASE"/>
    <property type="match status" value="1"/>
</dbReference>
<dbReference type="EMBL" id="JACRSU010000005">
    <property type="protein sequence ID" value="MBC8541748.1"/>
    <property type="molecule type" value="Genomic_DNA"/>
</dbReference>
<dbReference type="Proteomes" id="UP000611762">
    <property type="component" value="Unassembled WGS sequence"/>
</dbReference>
<evidence type="ECO:0000313" key="10">
    <source>
        <dbReference type="EMBL" id="MBC8541748.1"/>
    </source>
</evidence>
<keyword evidence="1" id="KW-0963">Cytoplasm</keyword>
<dbReference type="Gene3D" id="3.40.50.1970">
    <property type="match status" value="1"/>
</dbReference>
<keyword evidence="7" id="KW-0443">Lipid metabolism</keyword>
<dbReference type="RefSeq" id="WP_249313748.1">
    <property type="nucleotide sequence ID" value="NZ_JACRSU010000005.1"/>
</dbReference>
<accession>A0A926DMJ9</accession>
<protein>
    <submittedName>
        <fullName evidence="10">Sn-glycerol-1-phosphate dehydrogenase</fullName>
    </submittedName>
</protein>
<dbReference type="GO" id="GO:0005829">
    <property type="term" value="C:cytosol"/>
    <property type="evidence" value="ECO:0007669"/>
    <property type="project" value="TreeGrafter"/>
</dbReference>
<dbReference type="SUPFAM" id="SSF56796">
    <property type="entry name" value="Dehydroquinate synthase-like"/>
    <property type="match status" value="1"/>
</dbReference>
<proteinExistence type="predicted"/>
<evidence type="ECO:0000256" key="3">
    <source>
        <dbReference type="ARBA" id="ARBA00022723"/>
    </source>
</evidence>
<dbReference type="CDD" id="cd08175">
    <property type="entry name" value="G1PDH"/>
    <property type="match status" value="1"/>
</dbReference>